<protein>
    <recommendedName>
        <fullName evidence="3">Putative gamma-glutamylcyclotransferase</fullName>
    </recommendedName>
</protein>
<dbReference type="Pfam" id="PF06094">
    <property type="entry name" value="GGACT"/>
    <property type="match status" value="1"/>
</dbReference>
<evidence type="ECO:0000256" key="1">
    <source>
        <dbReference type="ARBA" id="ARBA00008861"/>
    </source>
</evidence>
<dbReference type="Gene3D" id="3.10.490.10">
    <property type="entry name" value="Gamma-glutamyl cyclotransferase-like"/>
    <property type="match status" value="1"/>
</dbReference>
<keyword evidence="6" id="KW-1185">Reference proteome</keyword>
<dbReference type="Proteomes" id="UP000248423">
    <property type="component" value="Unassembled WGS sequence"/>
</dbReference>
<evidence type="ECO:0000256" key="3">
    <source>
        <dbReference type="ARBA" id="ARBA00030602"/>
    </source>
</evidence>
<feature type="domain" description="Gamma-glutamylcyclotransferase AIG2-like" evidence="4">
    <location>
        <begin position="160"/>
        <end position="252"/>
    </location>
</feature>
<keyword evidence="2" id="KW-0808">Transferase</keyword>
<dbReference type="GO" id="GO:0016740">
    <property type="term" value="F:transferase activity"/>
    <property type="evidence" value="ECO:0007669"/>
    <property type="project" value="UniProtKB-KW"/>
</dbReference>
<evidence type="ECO:0000256" key="2">
    <source>
        <dbReference type="ARBA" id="ARBA00022679"/>
    </source>
</evidence>
<accession>A0A319ENN8</accession>
<dbReference type="CDD" id="cd06661">
    <property type="entry name" value="GGCT_like"/>
    <property type="match status" value="1"/>
</dbReference>
<dbReference type="SUPFAM" id="SSF110857">
    <property type="entry name" value="Gamma-glutamyl cyclotransferase-like"/>
    <property type="match status" value="1"/>
</dbReference>
<gene>
    <name evidence="5" type="ORF">BO78DRAFT_447422</name>
</gene>
<reference evidence="5 6" key="1">
    <citation type="submission" date="2018-02" db="EMBL/GenBank/DDBJ databases">
        <title>The genomes of Aspergillus section Nigri reveals drivers in fungal speciation.</title>
        <authorList>
            <consortium name="DOE Joint Genome Institute"/>
            <person name="Vesth T.C."/>
            <person name="Nybo J."/>
            <person name="Theobald S."/>
            <person name="Brandl J."/>
            <person name="Frisvad J.C."/>
            <person name="Nielsen K.F."/>
            <person name="Lyhne E.K."/>
            <person name="Kogle M.E."/>
            <person name="Kuo A."/>
            <person name="Riley R."/>
            <person name="Clum A."/>
            <person name="Nolan M."/>
            <person name="Lipzen A."/>
            <person name="Salamov A."/>
            <person name="Henrissat B."/>
            <person name="Wiebenga A."/>
            <person name="De vries R.P."/>
            <person name="Grigoriev I.V."/>
            <person name="Mortensen U.H."/>
            <person name="Andersen M.R."/>
            <person name="Baker S.E."/>
        </authorList>
    </citation>
    <scope>NUCLEOTIDE SEQUENCE [LARGE SCALE GENOMIC DNA]</scope>
    <source>
        <strain evidence="5 6">CBS 121057</strain>
    </source>
</reference>
<dbReference type="InterPro" id="IPR009288">
    <property type="entry name" value="AIG2-like_dom"/>
</dbReference>
<comment type="similarity">
    <text evidence="1">Belongs to the gamma-glutamylcyclotransferase family.</text>
</comment>
<dbReference type="VEuPathDB" id="FungiDB:BO78DRAFT_447422"/>
<evidence type="ECO:0000313" key="6">
    <source>
        <dbReference type="Proteomes" id="UP000248423"/>
    </source>
</evidence>
<dbReference type="PANTHER" id="PTHR31544">
    <property type="entry name" value="AIG2-LIKE PROTEIN D"/>
    <property type="match status" value="1"/>
</dbReference>
<sequence length="266" mass="29381">MDFLFELENMAIMTEYNGDILETSPIHQQPAPAPTALSARDQSSTFLVKLEGPLSTPTKVQELSGSLTTPILKEGEGIGETSTTNFCLITGSMKLAILSALAGTLFSPTFIRVNLSPKHLSDYSIAPTLGHDVDPTLPQNRATDAEEIFLPTQNQYPVWYFFYGNLAVPEILAARLGLKEMPTFRKALVQGGFLKTWGGGKYKALIDGPASTSVDGWAYEVCSEEDEEMLRYYETDYYEVVRCDIHMQDTAEIVKGPVFKFIGDVD</sequence>
<dbReference type="InterPro" id="IPR036568">
    <property type="entry name" value="GGCT-like_sf"/>
</dbReference>
<proteinExistence type="inferred from homology"/>
<evidence type="ECO:0000313" key="5">
    <source>
        <dbReference type="EMBL" id="PYI05374.1"/>
    </source>
</evidence>
<organism evidence="5 6">
    <name type="scientific">Aspergillus sclerotiicarbonarius (strain CBS 121057 / IBT 28362)</name>
    <dbReference type="NCBI Taxonomy" id="1448318"/>
    <lineage>
        <taxon>Eukaryota</taxon>
        <taxon>Fungi</taxon>
        <taxon>Dikarya</taxon>
        <taxon>Ascomycota</taxon>
        <taxon>Pezizomycotina</taxon>
        <taxon>Eurotiomycetes</taxon>
        <taxon>Eurotiomycetidae</taxon>
        <taxon>Eurotiales</taxon>
        <taxon>Aspergillaceae</taxon>
        <taxon>Aspergillus</taxon>
        <taxon>Aspergillus subgen. Circumdati</taxon>
    </lineage>
</organism>
<dbReference type="OrthoDB" id="3262926at2759"/>
<dbReference type="InterPro" id="IPR045038">
    <property type="entry name" value="AIG2-like"/>
</dbReference>
<name>A0A319ENN8_ASPSB</name>
<dbReference type="EMBL" id="KZ826358">
    <property type="protein sequence ID" value="PYI05374.1"/>
    <property type="molecule type" value="Genomic_DNA"/>
</dbReference>
<evidence type="ECO:0000259" key="4">
    <source>
        <dbReference type="Pfam" id="PF06094"/>
    </source>
</evidence>
<dbReference type="InterPro" id="IPR013024">
    <property type="entry name" value="GGCT-like"/>
</dbReference>
<dbReference type="AlphaFoldDB" id="A0A319ENN8"/>
<dbReference type="PANTHER" id="PTHR31544:SF4">
    <property type="entry name" value="GAMMA-GLUTAMYLCYCLOTRANSFERASE-RELATED"/>
    <property type="match status" value="1"/>
</dbReference>